<dbReference type="GeneID" id="115874370"/>
<dbReference type="PANTHER" id="PTHR10005">
    <property type="entry name" value="SKI ONCOGENE-RELATED"/>
    <property type="match status" value="1"/>
</dbReference>
<feature type="region of interest" description="Disordered" evidence="2">
    <location>
        <begin position="591"/>
        <end position="622"/>
    </location>
</feature>
<reference evidence="5" key="1">
    <citation type="submission" date="2025-08" db="UniProtKB">
        <authorList>
            <consortium name="RefSeq"/>
        </authorList>
    </citation>
    <scope>IDENTIFICATION</scope>
    <source>
        <tissue evidence="5">Gonads</tissue>
    </source>
</reference>
<feature type="region of interest" description="Disordered" evidence="2">
    <location>
        <begin position="428"/>
        <end position="495"/>
    </location>
</feature>
<dbReference type="CDD" id="cd21079">
    <property type="entry name" value="DHD_Ski_Sno"/>
    <property type="match status" value="1"/>
</dbReference>
<dbReference type="InterPro" id="IPR023216">
    <property type="entry name" value="Tscrpt_reg_SKI_SnoN"/>
</dbReference>
<feature type="region of interest" description="Disordered" evidence="2">
    <location>
        <begin position="23"/>
        <end position="55"/>
    </location>
</feature>
<evidence type="ECO:0000256" key="1">
    <source>
        <dbReference type="ARBA" id="ARBA00009513"/>
    </source>
</evidence>
<dbReference type="SUPFAM" id="SSF63763">
    <property type="entry name" value="SAND domain-like"/>
    <property type="match status" value="1"/>
</dbReference>
<dbReference type="InterPro" id="IPR037000">
    <property type="entry name" value="Ski_DNA-bd_sf"/>
</dbReference>
<dbReference type="GO" id="GO:0030514">
    <property type="term" value="P:negative regulation of BMP signaling pathway"/>
    <property type="evidence" value="ECO:0007669"/>
    <property type="project" value="TreeGrafter"/>
</dbReference>
<dbReference type="SUPFAM" id="SSF46955">
    <property type="entry name" value="Putative DNA-binding domain"/>
    <property type="match status" value="1"/>
</dbReference>
<dbReference type="InParanoid" id="A0A6J2X367"/>
<dbReference type="InterPro" id="IPR009061">
    <property type="entry name" value="DNA-bd_dom_put_sf"/>
</dbReference>
<dbReference type="GO" id="GO:0005667">
    <property type="term" value="C:transcription regulator complex"/>
    <property type="evidence" value="ECO:0007669"/>
    <property type="project" value="TreeGrafter"/>
</dbReference>
<evidence type="ECO:0000313" key="4">
    <source>
        <dbReference type="Proteomes" id="UP000504635"/>
    </source>
</evidence>
<feature type="compositionally biased region" description="Low complexity" evidence="2">
    <location>
        <begin position="598"/>
        <end position="612"/>
    </location>
</feature>
<dbReference type="Gene3D" id="3.10.390.10">
    <property type="entry name" value="SAND domain-like"/>
    <property type="match status" value="1"/>
</dbReference>
<protein>
    <submittedName>
        <fullName evidence="5">Ski oncogene isoform X1</fullName>
    </submittedName>
</protein>
<dbReference type="Pfam" id="PF08782">
    <property type="entry name" value="c-SKI_SMAD_bind"/>
    <property type="match status" value="1"/>
</dbReference>
<dbReference type="InterPro" id="IPR010919">
    <property type="entry name" value="SAND-like_dom_sf"/>
</dbReference>
<proteinExistence type="inferred from homology"/>
<accession>A0A6J2X367</accession>
<dbReference type="Proteomes" id="UP000504635">
    <property type="component" value="Unplaced"/>
</dbReference>
<dbReference type="InterPro" id="IPR003380">
    <property type="entry name" value="SKI/SNO/DAC"/>
</dbReference>
<evidence type="ECO:0000259" key="3">
    <source>
        <dbReference type="SMART" id="SM01046"/>
    </source>
</evidence>
<dbReference type="GO" id="GO:0046332">
    <property type="term" value="F:SMAD binding"/>
    <property type="evidence" value="ECO:0007669"/>
    <property type="project" value="InterPro"/>
</dbReference>
<comment type="similarity">
    <text evidence="1">Belongs to the SKI family.</text>
</comment>
<keyword evidence="4" id="KW-1185">Reference proteome</keyword>
<dbReference type="KEGG" id="soy:115874370"/>
<name>A0A6J2X367_SITOR</name>
<dbReference type="InterPro" id="IPR014890">
    <property type="entry name" value="c-SKI_SMAD4-bd_dom"/>
</dbReference>
<dbReference type="RefSeq" id="XP_030745374.1">
    <property type="nucleotide sequence ID" value="XM_030889514.1"/>
</dbReference>
<dbReference type="Pfam" id="PF02437">
    <property type="entry name" value="Ski_Sno_DHD"/>
    <property type="match status" value="1"/>
</dbReference>
<dbReference type="AlphaFoldDB" id="A0A6J2X367"/>
<dbReference type="OrthoDB" id="3938623at2759"/>
<dbReference type="FunFam" id="3.10.260.20:FF:000002">
    <property type="entry name" value="SKI-like oncogene a"/>
    <property type="match status" value="1"/>
</dbReference>
<dbReference type="SMART" id="SM01046">
    <property type="entry name" value="c-SKI_SMAD_bind"/>
    <property type="match status" value="1"/>
</dbReference>
<organism evidence="4 5">
    <name type="scientific">Sitophilus oryzae</name>
    <name type="common">Rice weevil</name>
    <name type="synonym">Curculio oryzae</name>
    <dbReference type="NCBI Taxonomy" id="7048"/>
    <lineage>
        <taxon>Eukaryota</taxon>
        <taxon>Metazoa</taxon>
        <taxon>Ecdysozoa</taxon>
        <taxon>Arthropoda</taxon>
        <taxon>Hexapoda</taxon>
        <taxon>Insecta</taxon>
        <taxon>Pterygota</taxon>
        <taxon>Neoptera</taxon>
        <taxon>Endopterygota</taxon>
        <taxon>Coleoptera</taxon>
        <taxon>Polyphaga</taxon>
        <taxon>Cucujiformia</taxon>
        <taxon>Curculionidae</taxon>
        <taxon>Dryophthorinae</taxon>
        <taxon>Sitophilus</taxon>
    </lineage>
</organism>
<dbReference type="GO" id="GO:0005634">
    <property type="term" value="C:nucleus"/>
    <property type="evidence" value="ECO:0007669"/>
    <property type="project" value="TreeGrafter"/>
</dbReference>
<gene>
    <name evidence="5" type="primary">LOC115874370</name>
</gene>
<evidence type="ECO:0000313" key="5">
    <source>
        <dbReference type="RefSeq" id="XP_030745374.1"/>
    </source>
</evidence>
<dbReference type="GO" id="GO:0005737">
    <property type="term" value="C:cytoplasm"/>
    <property type="evidence" value="ECO:0007669"/>
    <property type="project" value="TreeGrafter"/>
</dbReference>
<dbReference type="GO" id="GO:0000978">
    <property type="term" value="F:RNA polymerase II cis-regulatory region sequence-specific DNA binding"/>
    <property type="evidence" value="ECO:0007669"/>
    <property type="project" value="TreeGrafter"/>
</dbReference>
<dbReference type="Gene3D" id="3.10.260.20">
    <property type="entry name" value="Ski"/>
    <property type="match status" value="1"/>
</dbReference>
<dbReference type="PANTHER" id="PTHR10005:SF25">
    <property type="entry name" value="SNO ONCOGENE, ISOFORM B"/>
    <property type="match status" value="1"/>
</dbReference>
<evidence type="ECO:0000256" key="2">
    <source>
        <dbReference type="SAM" id="MobiDB-lite"/>
    </source>
</evidence>
<feature type="domain" description="c-SKI SMAD4-binding" evidence="3">
    <location>
        <begin position="185"/>
        <end position="278"/>
    </location>
</feature>
<sequence>MMEVTPHLKTVLKNYQYSATKSLQGPGLSLNPSPIKNEVPPSPEGTNNDEDFQPSPVPFPVQQVPILAAPDTSCSERSETILEGEAISCFVVGGEKRLCLPQVLNSVLREFTLQEINRECDQLQIYCSRCTPEQLNVLKSHAILPSGAPSCGLITKTDAERLCSALLFGAHKNNQPLRPRKGATSFPVYHECFGEARGRCYPELFTGKHTKCIECSDCQGGFNPQQFVCHVHRNLENRTVHWGFDSSSHWRSYLHVPDEESDKDNWEKILDEMLERYLGKIPFPPPPVVESTVKRKQIPATDVVKDHQATLSDLPLKKQKLDEYLGNLGRVPPFALPAAAAAAIMQQQIYSALEPVYIHRCLQEFNVRSHLSAFKPVTQSIREQKLRSANALGLAARCTADPPLLQNPDRVVPISESERFERSYQPNVALAPPTPKKHRYGKIHETQSNRTSPPVEKADIPTLDPPSQSSLTNGHHHVKEETEVVNTPPSDKGVSVVQMNNPEIELSTDTEDSASETSDKHTPNHVKLEEALKAVKDEDVRDKIMELFRNVAKERERAVFEIHSKDQSRIEDLERENAELRKELEQLRQRISEEAKSESVSSSSIIVQSTEEPPSAPTPVPQSVIATVASVQNGVEAQEVIKNTAPE</sequence>
<dbReference type="GO" id="GO:0000981">
    <property type="term" value="F:DNA-binding transcription factor activity, RNA polymerase II-specific"/>
    <property type="evidence" value="ECO:0007669"/>
    <property type="project" value="TreeGrafter"/>
</dbReference>